<name>A0A7C5U4P4_9BACT</name>
<feature type="transmembrane region" description="Helical" evidence="9">
    <location>
        <begin position="67"/>
        <end position="87"/>
    </location>
</feature>
<keyword evidence="2 9" id="KW-1003">Cell membrane</keyword>
<evidence type="ECO:0000256" key="5">
    <source>
        <dbReference type="ARBA" id="ARBA00023136"/>
    </source>
</evidence>
<protein>
    <recommendedName>
        <fullName evidence="9">Fluoride-specific ion channel FluC</fullName>
    </recommendedName>
</protein>
<keyword evidence="9" id="KW-0406">Ion transport</keyword>
<evidence type="ECO:0000256" key="3">
    <source>
        <dbReference type="ARBA" id="ARBA00022692"/>
    </source>
</evidence>
<dbReference type="NCBIfam" id="TIGR00494">
    <property type="entry name" value="crcB"/>
    <property type="match status" value="1"/>
</dbReference>
<dbReference type="Pfam" id="PF02537">
    <property type="entry name" value="CRCB"/>
    <property type="match status" value="1"/>
</dbReference>
<evidence type="ECO:0000256" key="8">
    <source>
        <dbReference type="ARBA" id="ARBA00035585"/>
    </source>
</evidence>
<dbReference type="GO" id="GO:0140114">
    <property type="term" value="P:cellular detoxification of fluoride"/>
    <property type="evidence" value="ECO:0007669"/>
    <property type="project" value="UniProtKB-UniRule"/>
</dbReference>
<accession>A0A7C5U4P4</accession>
<gene>
    <name evidence="9 10" type="primary">crcB</name>
    <name evidence="9" type="synonym">fluC</name>
    <name evidence="10" type="ORF">ENM46_03355</name>
</gene>
<keyword evidence="5 9" id="KW-0472">Membrane</keyword>
<feature type="transmembrane region" description="Helical" evidence="9">
    <location>
        <begin position="35"/>
        <end position="55"/>
    </location>
</feature>
<sequence>MDLSRIFAVGIGGFLGSVARYLISLRMNEMYPESFIPYGTLIVNVVGSFLLGVIMELSVRSDMNTTLRLFLSTGIMGGLTTFSTMSYETIALLTSSQYLYAVLNITLNLIFGLSAGFVGKILIDVLI</sequence>
<dbReference type="GO" id="GO:0062054">
    <property type="term" value="F:fluoride channel activity"/>
    <property type="evidence" value="ECO:0007669"/>
    <property type="project" value="UniProtKB-UniRule"/>
</dbReference>
<keyword evidence="4 9" id="KW-1133">Transmembrane helix</keyword>
<comment type="activity regulation">
    <text evidence="9">Na(+) is not transported, but it plays an essential structural role and its presence is essential for fluoride channel function.</text>
</comment>
<dbReference type="PANTHER" id="PTHR28259">
    <property type="entry name" value="FLUORIDE EXPORT PROTEIN 1-RELATED"/>
    <property type="match status" value="1"/>
</dbReference>
<reference evidence="10" key="1">
    <citation type="journal article" date="2020" name="mSystems">
        <title>Genome- and Community-Level Interaction Insights into Carbon Utilization and Element Cycling Functions of Hydrothermarchaeota in Hydrothermal Sediment.</title>
        <authorList>
            <person name="Zhou Z."/>
            <person name="Liu Y."/>
            <person name="Xu W."/>
            <person name="Pan J."/>
            <person name="Luo Z.H."/>
            <person name="Li M."/>
        </authorList>
    </citation>
    <scope>NUCLEOTIDE SEQUENCE [LARGE SCALE GENOMIC DNA]</scope>
    <source>
        <strain evidence="10">SpSt-1088</strain>
    </source>
</reference>
<dbReference type="GO" id="GO:0046872">
    <property type="term" value="F:metal ion binding"/>
    <property type="evidence" value="ECO:0007669"/>
    <property type="project" value="UniProtKB-KW"/>
</dbReference>
<dbReference type="InterPro" id="IPR003691">
    <property type="entry name" value="FluC"/>
</dbReference>
<comment type="caution">
    <text evidence="10">The sequence shown here is derived from an EMBL/GenBank/DDBJ whole genome shotgun (WGS) entry which is preliminary data.</text>
</comment>
<proteinExistence type="inferred from homology"/>
<keyword evidence="6 9" id="KW-0407">Ion channel</keyword>
<organism evidence="10">
    <name type="scientific">Fervidobacterium nodosum</name>
    <dbReference type="NCBI Taxonomy" id="2424"/>
    <lineage>
        <taxon>Bacteria</taxon>
        <taxon>Thermotogati</taxon>
        <taxon>Thermotogota</taxon>
        <taxon>Thermotogae</taxon>
        <taxon>Thermotogales</taxon>
        <taxon>Fervidobacteriaceae</taxon>
        <taxon>Fervidobacterium</taxon>
    </lineage>
</organism>
<feature type="transmembrane region" description="Helical" evidence="9">
    <location>
        <begin position="99"/>
        <end position="123"/>
    </location>
</feature>
<evidence type="ECO:0000313" key="10">
    <source>
        <dbReference type="EMBL" id="HHR33965.1"/>
    </source>
</evidence>
<keyword evidence="9" id="KW-0813">Transport</keyword>
<feature type="transmembrane region" description="Helical" evidence="9">
    <location>
        <begin position="6"/>
        <end position="23"/>
    </location>
</feature>
<dbReference type="EMBL" id="DRXW01000208">
    <property type="protein sequence ID" value="HHR33965.1"/>
    <property type="molecule type" value="Genomic_DNA"/>
</dbReference>
<evidence type="ECO:0000256" key="6">
    <source>
        <dbReference type="ARBA" id="ARBA00023303"/>
    </source>
</evidence>
<keyword evidence="9" id="KW-0915">Sodium</keyword>
<evidence type="ECO:0000256" key="7">
    <source>
        <dbReference type="ARBA" id="ARBA00035120"/>
    </source>
</evidence>
<keyword evidence="3 9" id="KW-0812">Transmembrane</keyword>
<dbReference type="PANTHER" id="PTHR28259:SF1">
    <property type="entry name" value="FLUORIDE EXPORT PROTEIN 1-RELATED"/>
    <property type="match status" value="1"/>
</dbReference>
<comment type="function">
    <text evidence="9">Fluoride-specific ion channel. Important for reducing fluoride concentration in the cell, thus reducing its toxicity.</text>
</comment>
<keyword evidence="9" id="KW-0479">Metal-binding</keyword>
<dbReference type="GO" id="GO:0005886">
    <property type="term" value="C:plasma membrane"/>
    <property type="evidence" value="ECO:0007669"/>
    <property type="project" value="UniProtKB-SubCell"/>
</dbReference>
<comment type="similarity">
    <text evidence="7 9">Belongs to the fluoride channel Fluc/FEX (TC 1.A.43) family.</text>
</comment>
<comment type="catalytic activity">
    <reaction evidence="8">
        <text>fluoride(in) = fluoride(out)</text>
        <dbReference type="Rhea" id="RHEA:76159"/>
        <dbReference type="ChEBI" id="CHEBI:17051"/>
    </reaction>
    <physiologicalReaction direction="left-to-right" evidence="8">
        <dbReference type="Rhea" id="RHEA:76160"/>
    </physiologicalReaction>
</comment>
<feature type="binding site" evidence="9">
    <location>
        <position position="77"/>
    </location>
    <ligand>
        <name>Na(+)</name>
        <dbReference type="ChEBI" id="CHEBI:29101"/>
        <note>structural</note>
    </ligand>
</feature>
<dbReference type="AlphaFoldDB" id="A0A7C5U4P4"/>
<comment type="subcellular location">
    <subcellularLocation>
        <location evidence="1 9">Cell membrane</location>
        <topology evidence="1 9">Multi-pass membrane protein</topology>
    </subcellularLocation>
</comment>
<evidence type="ECO:0000256" key="9">
    <source>
        <dbReference type="HAMAP-Rule" id="MF_00454"/>
    </source>
</evidence>
<feature type="binding site" evidence="9">
    <location>
        <position position="80"/>
    </location>
    <ligand>
        <name>Na(+)</name>
        <dbReference type="ChEBI" id="CHEBI:29101"/>
        <note>structural</note>
    </ligand>
</feature>
<evidence type="ECO:0000256" key="4">
    <source>
        <dbReference type="ARBA" id="ARBA00022989"/>
    </source>
</evidence>
<evidence type="ECO:0000256" key="1">
    <source>
        <dbReference type="ARBA" id="ARBA00004651"/>
    </source>
</evidence>
<evidence type="ECO:0000256" key="2">
    <source>
        <dbReference type="ARBA" id="ARBA00022475"/>
    </source>
</evidence>
<dbReference type="HAMAP" id="MF_00454">
    <property type="entry name" value="FluC"/>
    <property type="match status" value="1"/>
</dbReference>